<dbReference type="InterPro" id="IPR046335">
    <property type="entry name" value="LacI/GalR-like_sensor"/>
</dbReference>
<name>W0EY02_9BACT</name>
<dbReference type="OrthoDB" id="9803256at2"/>
<sequence>MKHLSIKDIARIAGVAPSTVSFVINGRHEEMRLSKEMVKHVQAVIKKTGYTPNRAAASLRTGKTHVIGLIVEDIANSFFASLAKSVELAAAKAGYRVVYGSTENNDTKGNDLIQLLAKQVDGFLITPSTGMKAGVLALRKNRKPIVLIDRYFPDEEISFVLVDNYAGIREGTQYLINKKKKKIAFVNLDMDQVQIQERERAFVDTMKAHGLFQKKLMLKIPYCQDRTGYAPHIEKFLEKQKDIDAILFATNYLGMFGIKALKEQEIVIPDGVAVMSFDDTDLFRFSSPSISVISQPVQEIASQAVGLLLDQINSPGTKRKQKGVLIPPELIIRESV</sequence>
<dbReference type="InterPro" id="IPR010982">
    <property type="entry name" value="Lambda_DNA-bd_dom_sf"/>
</dbReference>
<gene>
    <name evidence="5" type="ORF">NIASO_00490</name>
</gene>
<evidence type="ECO:0000256" key="1">
    <source>
        <dbReference type="ARBA" id="ARBA00023015"/>
    </source>
</evidence>
<evidence type="ECO:0000259" key="4">
    <source>
        <dbReference type="PROSITE" id="PS50932"/>
    </source>
</evidence>
<dbReference type="PANTHER" id="PTHR30146">
    <property type="entry name" value="LACI-RELATED TRANSCRIPTIONAL REPRESSOR"/>
    <property type="match status" value="1"/>
</dbReference>
<dbReference type="eggNOG" id="COG1609">
    <property type="taxonomic scope" value="Bacteria"/>
</dbReference>
<dbReference type="InterPro" id="IPR000843">
    <property type="entry name" value="HTH_LacI"/>
</dbReference>
<evidence type="ECO:0000313" key="6">
    <source>
        <dbReference type="Proteomes" id="UP000003586"/>
    </source>
</evidence>
<dbReference type="CDD" id="cd01392">
    <property type="entry name" value="HTH_LacI"/>
    <property type="match status" value="1"/>
</dbReference>
<dbReference type="Pfam" id="PF00356">
    <property type="entry name" value="LacI"/>
    <property type="match status" value="1"/>
</dbReference>
<dbReference type="AlphaFoldDB" id="W0EY02"/>
<dbReference type="Gene3D" id="3.40.50.2300">
    <property type="match status" value="2"/>
</dbReference>
<dbReference type="STRING" id="929713.NIASO_00490"/>
<evidence type="ECO:0000256" key="3">
    <source>
        <dbReference type="ARBA" id="ARBA00023163"/>
    </source>
</evidence>
<evidence type="ECO:0000256" key="2">
    <source>
        <dbReference type="ARBA" id="ARBA00023125"/>
    </source>
</evidence>
<dbReference type="HOGENOM" id="CLU_037628_6_1_10"/>
<dbReference type="PANTHER" id="PTHR30146:SF154">
    <property type="entry name" value="TRANSCRIPTION REGULATOR, MEMBER OF GALR FAMILY"/>
    <property type="match status" value="1"/>
</dbReference>
<keyword evidence="6" id="KW-1185">Reference proteome</keyword>
<dbReference type="EMBL" id="CP007035">
    <property type="protein sequence ID" value="AHF14084.1"/>
    <property type="molecule type" value="Genomic_DNA"/>
</dbReference>
<keyword evidence="3" id="KW-0804">Transcription</keyword>
<dbReference type="SUPFAM" id="SSF53822">
    <property type="entry name" value="Periplasmic binding protein-like I"/>
    <property type="match status" value="1"/>
</dbReference>
<dbReference type="SMART" id="SM00354">
    <property type="entry name" value="HTH_LACI"/>
    <property type="match status" value="1"/>
</dbReference>
<accession>W0EY02</accession>
<proteinExistence type="predicted"/>
<organism evidence="5 6">
    <name type="scientific">Niabella soli DSM 19437</name>
    <dbReference type="NCBI Taxonomy" id="929713"/>
    <lineage>
        <taxon>Bacteria</taxon>
        <taxon>Pseudomonadati</taxon>
        <taxon>Bacteroidota</taxon>
        <taxon>Chitinophagia</taxon>
        <taxon>Chitinophagales</taxon>
        <taxon>Chitinophagaceae</taxon>
        <taxon>Niabella</taxon>
    </lineage>
</organism>
<dbReference type="Pfam" id="PF13377">
    <property type="entry name" value="Peripla_BP_3"/>
    <property type="match status" value="1"/>
</dbReference>
<keyword evidence="2" id="KW-0238">DNA-binding</keyword>
<dbReference type="GO" id="GO:0003700">
    <property type="term" value="F:DNA-binding transcription factor activity"/>
    <property type="evidence" value="ECO:0007669"/>
    <property type="project" value="TreeGrafter"/>
</dbReference>
<dbReference type="KEGG" id="nso:NIASO_00490"/>
<protein>
    <submittedName>
        <fullName evidence="5">LacI family transcription regulator</fullName>
    </submittedName>
</protein>
<dbReference type="SUPFAM" id="SSF47413">
    <property type="entry name" value="lambda repressor-like DNA-binding domains"/>
    <property type="match status" value="1"/>
</dbReference>
<dbReference type="Proteomes" id="UP000003586">
    <property type="component" value="Chromosome"/>
</dbReference>
<dbReference type="InterPro" id="IPR028082">
    <property type="entry name" value="Peripla_BP_I"/>
</dbReference>
<dbReference type="Gene3D" id="1.10.260.40">
    <property type="entry name" value="lambda repressor-like DNA-binding domains"/>
    <property type="match status" value="1"/>
</dbReference>
<keyword evidence="1" id="KW-0805">Transcription regulation</keyword>
<dbReference type="RefSeq" id="WP_025298566.1">
    <property type="nucleotide sequence ID" value="NZ_CP007035.1"/>
</dbReference>
<feature type="domain" description="HTH lacI-type" evidence="4">
    <location>
        <begin position="4"/>
        <end position="61"/>
    </location>
</feature>
<dbReference type="GO" id="GO:0000976">
    <property type="term" value="F:transcription cis-regulatory region binding"/>
    <property type="evidence" value="ECO:0007669"/>
    <property type="project" value="TreeGrafter"/>
</dbReference>
<evidence type="ECO:0000313" key="5">
    <source>
        <dbReference type="EMBL" id="AHF14084.1"/>
    </source>
</evidence>
<dbReference type="PROSITE" id="PS50932">
    <property type="entry name" value="HTH_LACI_2"/>
    <property type="match status" value="1"/>
</dbReference>
<reference evidence="5 6" key="1">
    <citation type="submission" date="2013-12" db="EMBL/GenBank/DDBJ databases">
        <authorList>
            <consortium name="DOE Joint Genome Institute"/>
            <person name="Eisen J."/>
            <person name="Huntemann M."/>
            <person name="Han J."/>
            <person name="Chen A."/>
            <person name="Kyrpides N."/>
            <person name="Mavromatis K."/>
            <person name="Markowitz V."/>
            <person name="Palaniappan K."/>
            <person name="Ivanova N."/>
            <person name="Schaumberg A."/>
            <person name="Pati A."/>
            <person name="Liolios K."/>
            <person name="Nordberg H.P."/>
            <person name="Cantor M.N."/>
            <person name="Hua S.X."/>
            <person name="Woyke T."/>
        </authorList>
    </citation>
    <scope>NUCLEOTIDE SEQUENCE [LARGE SCALE GENOMIC DNA]</scope>
    <source>
        <strain evidence="6">DSM 19437</strain>
    </source>
</reference>